<dbReference type="Gene3D" id="1.10.10.1940">
    <property type="match status" value="1"/>
</dbReference>
<evidence type="ECO:0000256" key="8">
    <source>
        <dbReference type="ARBA" id="ARBA00023145"/>
    </source>
</evidence>
<dbReference type="OrthoDB" id="291007at2759"/>
<evidence type="ECO:0000313" key="17">
    <source>
        <dbReference type="Proteomes" id="UP000659654"/>
    </source>
</evidence>
<feature type="signal peptide" evidence="13">
    <location>
        <begin position="1"/>
        <end position="28"/>
    </location>
</feature>
<evidence type="ECO:0000256" key="3">
    <source>
        <dbReference type="ARBA" id="ARBA00022723"/>
    </source>
</evidence>
<evidence type="ECO:0000256" key="10">
    <source>
        <dbReference type="ARBA" id="ARBA00023180"/>
    </source>
</evidence>
<comment type="caution">
    <text evidence="16">The sequence shown here is derived from an EMBL/GenBank/DDBJ whole genome shotgun (WGS) entry which is preliminary data.</text>
</comment>
<keyword evidence="9 11" id="KW-1015">Disulfide bond</keyword>
<dbReference type="InterPro" id="IPR006026">
    <property type="entry name" value="Peptidase_Metallo"/>
</dbReference>
<dbReference type="PANTHER" id="PTHR10127:SF829">
    <property type="entry name" value="ZINC METALLOPROTEINASE NAS-6"/>
    <property type="match status" value="1"/>
</dbReference>
<name>A0A811LCJ3_BURXY</name>
<dbReference type="GO" id="GO:0004222">
    <property type="term" value="F:metalloendopeptidase activity"/>
    <property type="evidence" value="ECO:0007669"/>
    <property type="project" value="UniProtKB-UniRule"/>
</dbReference>
<organism evidence="16 17">
    <name type="scientific">Bursaphelenchus xylophilus</name>
    <name type="common">Pinewood nematode worm</name>
    <name type="synonym">Aphelenchoides xylophilus</name>
    <dbReference type="NCBI Taxonomy" id="6326"/>
    <lineage>
        <taxon>Eukaryota</taxon>
        <taxon>Metazoa</taxon>
        <taxon>Ecdysozoa</taxon>
        <taxon>Nematoda</taxon>
        <taxon>Chromadorea</taxon>
        <taxon>Rhabditida</taxon>
        <taxon>Tylenchina</taxon>
        <taxon>Tylenchomorpha</taxon>
        <taxon>Aphelenchoidea</taxon>
        <taxon>Aphelenchoididae</taxon>
        <taxon>Bursaphelenchus</taxon>
    </lineage>
</organism>
<dbReference type="EMBL" id="CAJFDI010000004">
    <property type="protein sequence ID" value="CAD5225402.1"/>
    <property type="molecule type" value="Genomic_DNA"/>
</dbReference>
<keyword evidence="8" id="KW-0865">Zymogen</keyword>
<feature type="binding site" evidence="12">
    <location>
        <position position="208"/>
    </location>
    <ligand>
        <name>Zn(2+)</name>
        <dbReference type="ChEBI" id="CHEBI:29105"/>
        <note>catalytic</note>
    </ligand>
</feature>
<dbReference type="InterPro" id="IPR003582">
    <property type="entry name" value="ShKT_dom"/>
</dbReference>
<feature type="binding site" evidence="12">
    <location>
        <position position="218"/>
    </location>
    <ligand>
        <name>Zn(2+)</name>
        <dbReference type="ChEBI" id="CHEBI:29105"/>
        <note>catalytic</note>
    </ligand>
</feature>
<dbReference type="Proteomes" id="UP000582659">
    <property type="component" value="Unassembled WGS sequence"/>
</dbReference>
<dbReference type="CDD" id="cd04280">
    <property type="entry name" value="ZnMc_astacin_like"/>
    <property type="match status" value="1"/>
</dbReference>
<keyword evidence="10" id="KW-0325">Glycoprotein</keyword>
<evidence type="ECO:0000256" key="6">
    <source>
        <dbReference type="ARBA" id="ARBA00022833"/>
    </source>
</evidence>
<dbReference type="InterPro" id="IPR024079">
    <property type="entry name" value="MetalloPept_cat_dom_sf"/>
</dbReference>
<dbReference type="FunFam" id="1.10.10.1940:FF:000002">
    <property type="entry name" value="PHAryngeal gland Toxin-related"/>
    <property type="match status" value="1"/>
</dbReference>
<evidence type="ECO:0000256" key="11">
    <source>
        <dbReference type="PROSITE-ProRule" id="PRU01005"/>
    </source>
</evidence>
<feature type="domain" description="ShKT" evidence="14">
    <location>
        <begin position="384"/>
        <end position="418"/>
    </location>
</feature>
<dbReference type="SMR" id="A0A811LCJ3"/>
<evidence type="ECO:0000256" key="9">
    <source>
        <dbReference type="ARBA" id="ARBA00023157"/>
    </source>
</evidence>
<feature type="disulfide bond" evidence="11">
    <location>
        <begin position="384"/>
        <end position="418"/>
    </location>
</feature>
<keyword evidence="7 12" id="KW-0482">Metalloprotease</keyword>
<dbReference type="Proteomes" id="UP000659654">
    <property type="component" value="Unassembled WGS sequence"/>
</dbReference>
<dbReference type="SMART" id="SM00235">
    <property type="entry name" value="ZnMc"/>
    <property type="match status" value="1"/>
</dbReference>
<dbReference type="EMBL" id="CAJFCV020000004">
    <property type="protein sequence ID" value="CAG9114506.1"/>
    <property type="molecule type" value="Genomic_DNA"/>
</dbReference>
<evidence type="ECO:0000256" key="13">
    <source>
        <dbReference type="RuleBase" id="RU361183"/>
    </source>
</evidence>
<evidence type="ECO:0000313" key="16">
    <source>
        <dbReference type="EMBL" id="CAD5225402.1"/>
    </source>
</evidence>
<dbReference type="Gene3D" id="3.40.390.10">
    <property type="entry name" value="Collagenase (Catalytic Domain)"/>
    <property type="match status" value="1"/>
</dbReference>
<evidence type="ECO:0000256" key="7">
    <source>
        <dbReference type="ARBA" id="ARBA00023049"/>
    </source>
</evidence>
<evidence type="ECO:0000256" key="4">
    <source>
        <dbReference type="ARBA" id="ARBA00022729"/>
    </source>
</evidence>
<dbReference type="Pfam" id="PF01400">
    <property type="entry name" value="Astacin"/>
    <property type="match status" value="1"/>
</dbReference>
<keyword evidence="5 12" id="KW-0378">Hydrolase</keyword>
<keyword evidence="4 13" id="KW-0732">Signal</keyword>
<dbReference type="SUPFAM" id="SSF55486">
    <property type="entry name" value="Metalloproteases ('zincins'), catalytic domain"/>
    <property type="match status" value="1"/>
</dbReference>
<dbReference type="PRINTS" id="PR00480">
    <property type="entry name" value="ASTACIN"/>
</dbReference>
<evidence type="ECO:0000256" key="2">
    <source>
        <dbReference type="ARBA" id="ARBA00022670"/>
    </source>
</evidence>
<dbReference type="AlphaFoldDB" id="A0A811LCJ3"/>
<evidence type="ECO:0000256" key="5">
    <source>
        <dbReference type="ARBA" id="ARBA00022801"/>
    </source>
</evidence>
<feature type="active site" evidence="12">
    <location>
        <position position="209"/>
    </location>
</feature>
<keyword evidence="6 12" id="KW-0862">Zinc</keyword>
<dbReference type="PANTHER" id="PTHR10127">
    <property type="entry name" value="DISCOIDIN, CUB, EGF, LAMININ , AND ZINC METALLOPROTEASE DOMAIN CONTAINING"/>
    <property type="match status" value="1"/>
</dbReference>
<accession>A0A811LCJ3</accession>
<comment type="caution">
    <text evidence="11">Lacks conserved residue(s) required for the propagation of feature annotation.</text>
</comment>
<comment type="cofactor">
    <cofactor evidence="12 13">
        <name>Zn(2+)</name>
        <dbReference type="ChEBI" id="CHEBI:29105"/>
    </cofactor>
    <text evidence="12 13">Binds 1 zinc ion per subunit.</text>
</comment>
<evidence type="ECO:0000256" key="12">
    <source>
        <dbReference type="PROSITE-ProRule" id="PRU01211"/>
    </source>
</evidence>
<dbReference type="GO" id="GO:0006508">
    <property type="term" value="P:proteolysis"/>
    <property type="evidence" value="ECO:0007669"/>
    <property type="project" value="UniProtKB-KW"/>
</dbReference>
<evidence type="ECO:0000256" key="1">
    <source>
        <dbReference type="ARBA" id="ARBA00002657"/>
    </source>
</evidence>
<comment type="function">
    <text evidence="1">Metalloprotease.</text>
</comment>
<dbReference type="InterPro" id="IPR034035">
    <property type="entry name" value="Astacin-like_dom"/>
</dbReference>
<feature type="binding site" evidence="12">
    <location>
        <position position="212"/>
    </location>
    <ligand>
        <name>Zn(2+)</name>
        <dbReference type="ChEBI" id="CHEBI:29105"/>
        <note>catalytic</note>
    </ligand>
</feature>
<keyword evidence="2 12" id="KW-0645">Protease</keyword>
<proteinExistence type="predicted"/>
<protein>
    <recommendedName>
        <fullName evidence="13">Metalloendopeptidase</fullName>
        <ecNumber evidence="13">3.4.24.-</ecNumber>
    </recommendedName>
</protein>
<feature type="chain" id="PRO_5033091679" description="Metalloendopeptidase" evidence="13">
    <location>
        <begin position="29"/>
        <end position="423"/>
    </location>
</feature>
<sequence length="423" mass="47456">MKLGTRRKCGNRSLLLSTLLFLIDFTNSQLSSVFHELPAALSHRALLEESRFVDTEDRKLADDEDLDDLDLDDPLATEILQDEVKEPMWIRSGKFQGDIDGVDPHLLKKLNTAPVQMNALRNKQLIWTNGIVPYVLDEAFTQSEVKLLEKAFRTYRKRTCIRFRPHNGEKDYLHIVKGLGCYSQVGKTGGKQEISLGRGCLYHEIVLHELMHSLGAWHEHSRADRDDFVKIRWENILNGMESQFDIISPALQDTQGVRYDYRSIMHYDSAAFSRNGKNTIETVEDGFTSVIGAAKDLSELDIVKLNKLYQCAPKTSSAKKSVFSRSRSKAKVTLPPPLPMVGRIGTSVAKDSAATKSPTALTTTAFASKLKGSKKGTTEGAPDCHDHFLDCPGFKDYCRKVSFFFVMKAYCPQTCGHCQKVAA</sequence>
<dbReference type="Pfam" id="PF01549">
    <property type="entry name" value="ShK"/>
    <property type="match status" value="1"/>
</dbReference>
<dbReference type="PROSITE" id="PS51864">
    <property type="entry name" value="ASTACIN"/>
    <property type="match status" value="1"/>
</dbReference>
<dbReference type="FunFam" id="3.40.390.10:FF:000015">
    <property type="entry name" value="Meprin A subunit"/>
    <property type="match status" value="1"/>
</dbReference>
<reference evidence="16" key="1">
    <citation type="submission" date="2020-09" db="EMBL/GenBank/DDBJ databases">
        <authorList>
            <person name="Kikuchi T."/>
        </authorList>
    </citation>
    <scope>NUCLEOTIDE SEQUENCE</scope>
    <source>
        <strain evidence="16">Ka4C1</strain>
    </source>
</reference>
<evidence type="ECO:0000259" key="15">
    <source>
        <dbReference type="PROSITE" id="PS51864"/>
    </source>
</evidence>
<evidence type="ECO:0000259" key="14">
    <source>
        <dbReference type="PROSITE" id="PS51670"/>
    </source>
</evidence>
<dbReference type="PROSITE" id="PS51670">
    <property type="entry name" value="SHKT"/>
    <property type="match status" value="1"/>
</dbReference>
<dbReference type="GO" id="GO:0008270">
    <property type="term" value="F:zinc ion binding"/>
    <property type="evidence" value="ECO:0007669"/>
    <property type="project" value="UniProtKB-UniRule"/>
</dbReference>
<keyword evidence="17" id="KW-1185">Reference proteome</keyword>
<gene>
    <name evidence="16" type="ORF">BXYJ_LOCUS8526</name>
</gene>
<dbReference type="EC" id="3.4.24.-" evidence="13"/>
<dbReference type="InterPro" id="IPR001506">
    <property type="entry name" value="Peptidase_M12A"/>
</dbReference>
<keyword evidence="3 12" id="KW-0479">Metal-binding</keyword>
<dbReference type="SMART" id="SM00254">
    <property type="entry name" value="ShKT"/>
    <property type="match status" value="1"/>
</dbReference>
<feature type="domain" description="Peptidase M12A" evidence="15">
    <location>
        <begin position="118"/>
        <end position="312"/>
    </location>
</feature>